<evidence type="ECO:0000259" key="5">
    <source>
        <dbReference type="PROSITE" id="PS51294"/>
    </source>
</evidence>
<evidence type="ECO:0000313" key="7">
    <source>
        <dbReference type="Proteomes" id="UP000019132"/>
    </source>
</evidence>
<protein>
    <recommendedName>
        <fullName evidence="5">HTH myb-type domain-containing protein</fullName>
    </recommendedName>
</protein>
<evidence type="ECO:0000256" key="2">
    <source>
        <dbReference type="ARBA" id="ARBA00023163"/>
    </source>
</evidence>
<dbReference type="SUPFAM" id="SSF46689">
    <property type="entry name" value="Homeodomain-like"/>
    <property type="match status" value="1"/>
</dbReference>
<dbReference type="Proteomes" id="UP000019132">
    <property type="component" value="Unassembled WGS sequence"/>
</dbReference>
<keyword evidence="7" id="KW-1185">Reference proteome</keyword>
<dbReference type="EMBL" id="GL376603">
    <property type="status" value="NOT_ANNOTATED_CDS"/>
    <property type="molecule type" value="Genomic_DNA"/>
</dbReference>
<reference evidence="6" key="3">
    <citation type="submission" date="2015-02" db="UniProtKB">
        <authorList>
            <consortium name="EnsemblProtists"/>
        </authorList>
    </citation>
    <scope>IDENTIFICATION</scope>
    <source>
        <strain evidence="6">DAOM BR144</strain>
    </source>
</reference>
<dbReference type="Gene3D" id="1.10.10.60">
    <property type="entry name" value="Homeodomain-like"/>
    <property type="match status" value="1"/>
</dbReference>
<name>K3WDR0_GLOUD</name>
<dbReference type="PANTHER" id="PTHR12802">
    <property type="entry name" value="SWI/SNF COMPLEX-RELATED"/>
    <property type="match status" value="1"/>
</dbReference>
<dbReference type="GO" id="GO:0003677">
    <property type="term" value="F:DNA binding"/>
    <property type="evidence" value="ECO:0007669"/>
    <property type="project" value="InterPro"/>
</dbReference>
<evidence type="ECO:0000256" key="1">
    <source>
        <dbReference type="ARBA" id="ARBA00023015"/>
    </source>
</evidence>
<dbReference type="OMA" id="TRMIRIP"/>
<keyword evidence="3" id="KW-0539">Nucleus</keyword>
<organism evidence="6 7">
    <name type="scientific">Globisporangium ultimum (strain ATCC 200006 / CBS 805.95 / DAOM BR144)</name>
    <name type="common">Pythium ultimum</name>
    <dbReference type="NCBI Taxonomy" id="431595"/>
    <lineage>
        <taxon>Eukaryota</taxon>
        <taxon>Sar</taxon>
        <taxon>Stramenopiles</taxon>
        <taxon>Oomycota</taxon>
        <taxon>Peronosporomycetes</taxon>
        <taxon>Pythiales</taxon>
        <taxon>Pythiaceae</taxon>
        <taxon>Globisporangium</taxon>
    </lineage>
</organism>
<dbReference type="eggNOG" id="KOG0724">
    <property type="taxonomic scope" value="Eukaryota"/>
</dbReference>
<keyword evidence="2" id="KW-0804">Transcription</keyword>
<accession>K3WDR0</accession>
<feature type="region of interest" description="Disordered" evidence="4">
    <location>
        <begin position="114"/>
        <end position="151"/>
    </location>
</feature>
<reference evidence="7" key="2">
    <citation type="submission" date="2010-04" db="EMBL/GenBank/DDBJ databases">
        <authorList>
            <person name="Buell R."/>
            <person name="Hamilton J."/>
            <person name="Hostetler J."/>
        </authorList>
    </citation>
    <scope>NUCLEOTIDE SEQUENCE [LARGE SCALE GENOMIC DNA]</scope>
    <source>
        <strain evidence="7">DAOM:BR144</strain>
    </source>
</reference>
<dbReference type="NCBIfam" id="TIGR01557">
    <property type="entry name" value="myb_SHAQKYF"/>
    <property type="match status" value="1"/>
</dbReference>
<dbReference type="PROSITE" id="PS51294">
    <property type="entry name" value="HTH_MYB"/>
    <property type="match status" value="1"/>
</dbReference>
<evidence type="ECO:0000313" key="6">
    <source>
        <dbReference type="EnsemblProtists" id="PYU1_T003101"/>
    </source>
</evidence>
<dbReference type="HOGENOM" id="CLU_080595_3_0_1"/>
<dbReference type="InterPro" id="IPR006447">
    <property type="entry name" value="Myb_dom_plants"/>
</dbReference>
<feature type="compositionally biased region" description="Polar residues" evidence="4">
    <location>
        <begin position="131"/>
        <end position="151"/>
    </location>
</feature>
<reference evidence="7" key="1">
    <citation type="journal article" date="2010" name="Genome Biol.">
        <title>Genome sequence of the necrotrophic plant pathogen Pythium ultimum reveals original pathogenicity mechanisms and effector repertoire.</title>
        <authorList>
            <person name="Levesque C.A."/>
            <person name="Brouwer H."/>
            <person name="Cano L."/>
            <person name="Hamilton J.P."/>
            <person name="Holt C."/>
            <person name="Huitema E."/>
            <person name="Raffaele S."/>
            <person name="Robideau G.P."/>
            <person name="Thines M."/>
            <person name="Win J."/>
            <person name="Zerillo M.M."/>
            <person name="Beakes G.W."/>
            <person name="Boore J.L."/>
            <person name="Busam D."/>
            <person name="Dumas B."/>
            <person name="Ferriera S."/>
            <person name="Fuerstenberg S.I."/>
            <person name="Gachon C.M."/>
            <person name="Gaulin E."/>
            <person name="Govers F."/>
            <person name="Grenville-Briggs L."/>
            <person name="Horner N."/>
            <person name="Hostetler J."/>
            <person name="Jiang R.H."/>
            <person name="Johnson J."/>
            <person name="Krajaejun T."/>
            <person name="Lin H."/>
            <person name="Meijer H.J."/>
            <person name="Moore B."/>
            <person name="Morris P."/>
            <person name="Phuntmart V."/>
            <person name="Puiu D."/>
            <person name="Shetty J."/>
            <person name="Stajich J.E."/>
            <person name="Tripathy S."/>
            <person name="Wawra S."/>
            <person name="van West P."/>
            <person name="Whitty B.R."/>
            <person name="Coutinho P.M."/>
            <person name="Henrissat B."/>
            <person name="Martin F."/>
            <person name="Thomas P.D."/>
            <person name="Tyler B.M."/>
            <person name="De Vries R.P."/>
            <person name="Kamoun S."/>
            <person name="Yandell M."/>
            <person name="Tisserat N."/>
            <person name="Buell C.R."/>
        </authorList>
    </citation>
    <scope>NUCLEOTIDE SEQUENCE</scope>
    <source>
        <strain evidence="7">DAOM:BR144</strain>
    </source>
</reference>
<evidence type="ECO:0000256" key="3">
    <source>
        <dbReference type="ARBA" id="ARBA00023242"/>
    </source>
</evidence>
<evidence type="ECO:0000256" key="4">
    <source>
        <dbReference type="SAM" id="MobiDB-lite"/>
    </source>
</evidence>
<dbReference type="EnsemblProtists" id="PYU1_T003101">
    <property type="protein sequence ID" value="PYU1_T003101"/>
    <property type="gene ID" value="PYU1_G003097"/>
</dbReference>
<dbReference type="InterPro" id="IPR017930">
    <property type="entry name" value="Myb_dom"/>
</dbReference>
<dbReference type="PANTHER" id="PTHR12802:SF155">
    <property type="entry name" value="DEUBIQUITINASE MYSM1"/>
    <property type="match status" value="1"/>
</dbReference>
<sequence>MTITSRVQQQLFETTPSTSTRMIRIPQRRPGAEDETAFVQGNGLGRFRVGAPWTQYEHERFLEGLELFPAGPWRRVAEYIGTKSARQTMTHAQKYRQKIGRHARGLQTKLLDATQSSPRVSVNEEPDYTNDVPTYTFQSSAPESQSDAESATCVSELTLATTELGAQRMDW</sequence>
<feature type="domain" description="HTH myb-type" evidence="5">
    <location>
        <begin position="45"/>
        <end position="100"/>
    </location>
</feature>
<dbReference type="SMART" id="SM00717">
    <property type="entry name" value="SANT"/>
    <property type="match status" value="1"/>
</dbReference>
<dbReference type="InterPro" id="IPR009057">
    <property type="entry name" value="Homeodomain-like_sf"/>
</dbReference>
<proteinExistence type="predicted"/>
<dbReference type="CDD" id="cd00167">
    <property type="entry name" value="SANT"/>
    <property type="match status" value="1"/>
</dbReference>
<dbReference type="AlphaFoldDB" id="K3WDR0"/>
<dbReference type="InParanoid" id="K3WDR0"/>
<keyword evidence="1" id="KW-0805">Transcription regulation</keyword>
<dbReference type="Pfam" id="PF00249">
    <property type="entry name" value="Myb_DNA-binding"/>
    <property type="match status" value="1"/>
</dbReference>
<dbReference type="STRING" id="431595.K3WDR0"/>
<dbReference type="InterPro" id="IPR001005">
    <property type="entry name" value="SANT/Myb"/>
</dbReference>
<dbReference type="VEuPathDB" id="FungiDB:PYU1_G003097"/>